<evidence type="ECO:0000259" key="6">
    <source>
        <dbReference type="PROSITE" id="PS50071"/>
    </source>
</evidence>
<protein>
    <recommendedName>
        <fullName evidence="6">Homeobox domain-containing protein</fullName>
    </recommendedName>
</protein>
<dbReference type="AlphaFoldDB" id="A0A8E2ESP0"/>
<keyword evidence="3 4" id="KW-0539">Nucleus</keyword>
<feature type="compositionally biased region" description="Polar residues" evidence="5">
    <location>
        <begin position="389"/>
        <end position="416"/>
    </location>
</feature>
<evidence type="ECO:0000256" key="1">
    <source>
        <dbReference type="ARBA" id="ARBA00023125"/>
    </source>
</evidence>
<dbReference type="InterPro" id="IPR009057">
    <property type="entry name" value="Homeodomain-like_sf"/>
</dbReference>
<evidence type="ECO:0000256" key="4">
    <source>
        <dbReference type="PROSITE-ProRule" id="PRU00108"/>
    </source>
</evidence>
<dbReference type="OrthoDB" id="10056939at2759"/>
<dbReference type="Pfam" id="PF05920">
    <property type="entry name" value="Homeobox_KN"/>
    <property type="match status" value="1"/>
</dbReference>
<sequence length="486" mass="53890">MSTALQRWSLAGEMIQNLITRHVTSVHPPRMSAPDPCAEDLYRLSSISLIPPRSEHWADDQAYDFKLSNSDIFNYAFSGFIAKLEPNEIGVSGFYDGSTAYLSLSLGSNPITAPKSDYDNNALQDVHHASPLTSNVFGDKEFNGYETPSVKPRDATFTSSTGACFNLISYDEPVRATCVQMKDLELDVTSSYPGAIGRGTAVHFDAASSLELNSLPTISQAQINSIESANSNEQPIYHPKTGQKDIIRARDEPQKNLNNVKSIEASRFSPVSPSSLISTNSRVVINAKSILSEGAGRGLLNEWFNTHQKFPYPTSEEELSFMNSTSLTLQQIRTYYTNQRARKMRRAAKEPPSTCNITNFSSQSLIGLPSSLSGLLEESYHDNHVLEPTGSSGPSFIKRSQLSPFSAGRPSSTSANNDWAVNEESVMPAVSNLFYFSFSEHWEKRQEKIYASILTARNPIYNKRHQRLLLYDLQEATKGPVRVEEA</sequence>
<organism evidence="7 8">
    <name type="scientific">Glonium stellatum</name>
    <dbReference type="NCBI Taxonomy" id="574774"/>
    <lineage>
        <taxon>Eukaryota</taxon>
        <taxon>Fungi</taxon>
        <taxon>Dikarya</taxon>
        <taxon>Ascomycota</taxon>
        <taxon>Pezizomycotina</taxon>
        <taxon>Dothideomycetes</taxon>
        <taxon>Pleosporomycetidae</taxon>
        <taxon>Gloniales</taxon>
        <taxon>Gloniaceae</taxon>
        <taxon>Glonium</taxon>
    </lineage>
</organism>
<dbReference type="EMBL" id="KV750585">
    <property type="protein sequence ID" value="OCL04156.1"/>
    <property type="molecule type" value="Genomic_DNA"/>
</dbReference>
<evidence type="ECO:0000256" key="5">
    <source>
        <dbReference type="SAM" id="MobiDB-lite"/>
    </source>
</evidence>
<feature type="DNA-binding region" description="Homeobox" evidence="4">
    <location>
        <begin position="302"/>
        <end position="347"/>
    </location>
</feature>
<dbReference type="InterPro" id="IPR008422">
    <property type="entry name" value="KN_HD"/>
</dbReference>
<dbReference type="GO" id="GO:0005634">
    <property type="term" value="C:nucleus"/>
    <property type="evidence" value="ECO:0007669"/>
    <property type="project" value="UniProtKB-SubCell"/>
</dbReference>
<feature type="domain" description="Homeobox" evidence="6">
    <location>
        <begin position="300"/>
        <end position="346"/>
    </location>
</feature>
<dbReference type="GO" id="GO:0006355">
    <property type="term" value="P:regulation of DNA-templated transcription"/>
    <property type="evidence" value="ECO:0007669"/>
    <property type="project" value="InterPro"/>
</dbReference>
<dbReference type="PROSITE" id="PS50071">
    <property type="entry name" value="HOMEOBOX_2"/>
    <property type="match status" value="1"/>
</dbReference>
<evidence type="ECO:0000313" key="7">
    <source>
        <dbReference type="EMBL" id="OCL04156.1"/>
    </source>
</evidence>
<keyword evidence="8" id="KW-1185">Reference proteome</keyword>
<evidence type="ECO:0000256" key="2">
    <source>
        <dbReference type="ARBA" id="ARBA00023155"/>
    </source>
</evidence>
<evidence type="ECO:0000313" key="8">
    <source>
        <dbReference type="Proteomes" id="UP000250140"/>
    </source>
</evidence>
<comment type="subcellular location">
    <subcellularLocation>
        <location evidence="4">Nucleus</location>
    </subcellularLocation>
</comment>
<proteinExistence type="predicted"/>
<keyword evidence="2 4" id="KW-0371">Homeobox</keyword>
<name>A0A8E2ESP0_9PEZI</name>
<dbReference type="InterPro" id="IPR001356">
    <property type="entry name" value="HD"/>
</dbReference>
<keyword evidence="1 4" id="KW-0238">DNA-binding</keyword>
<reference evidence="7 8" key="1">
    <citation type="journal article" date="2016" name="Nat. Commun.">
        <title>Ectomycorrhizal ecology is imprinted in the genome of the dominant symbiotic fungus Cenococcum geophilum.</title>
        <authorList>
            <consortium name="DOE Joint Genome Institute"/>
            <person name="Peter M."/>
            <person name="Kohler A."/>
            <person name="Ohm R.A."/>
            <person name="Kuo A."/>
            <person name="Krutzmann J."/>
            <person name="Morin E."/>
            <person name="Arend M."/>
            <person name="Barry K.W."/>
            <person name="Binder M."/>
            <person name="Choi C."/>
            <person name="Clum A."/>
            <person name="Copeland A."/>
            <person name="Grisel N."/>
            <person name="Haridas S."/>
            <person name="Kipfer T."/>
            <person name="LaButti K."/>
            <person name="Lindquist E."/>
            <person name="Lipzen A."/>
            <person name="Maire R."/>
            <person name="Meier B."/>
            <person name="Mihaltcheva S."/>
            <person name="Molinier V."/>
            <person name="Murat C."/>
            <person name="Poggeler S."/>
            <person name="Quandt C.A."/>
            <person name="Sperisen C."/>
            <person name="Tritt A."/>
            <person name="Tisserant E."/>
            <person name="Crous P.W."/>
            <person name="Henrissat B."/>
            <person name="Nehls U."/>
            <person name="Egli S."/>
            <person name="Spatafora J.W."/>
            <person name="Grigoriev I.V."/>
            <person name="Martin F.M."/>
        </authorList>
    </citation>
    <scope>NUCLEOTIDE SEQUENCE [LARGE SCALE GENOMIC DNA]</scope>
    <source>
        <strain evidence="7 8">CBS 207.34</strain>
    </source>
</reference>
<feature type="region of interest" description="Disordered" evidence="5">
    <location>
        <begin position="387"/>
        <end position="416"/>
    </location>
</feature>
<dbReference type="GO" id="GO:0003677">
    <property type="term" value="F:DNA binding"/>
    <property type="evidence" value="ECO:0007669"/>
    <property type="project" value="UniProtKB-UniRule"/>
</dbReference>
<evidence type="ECO:0000256" key="3">
    <source>
        <dbReference type="ARBA" id="ARBA00023242"/>
    </source>
</evidence>
<dbReference type="Proteomes" id="UP000250140">
    <property type="component" value="Unassembled WGS sequence"/>
</dbReference>
<accession>A0A8E2ESP0</accession>
<gene>
    <name evidence="7" type="ORF">AOQ84DRAFT_380886</name>
</gene>
<dbReference type="SUPFAM" id="SSF46689">
    <property type="entry name" value="Homeodomain-like"/>
    <property type="match status" value="1"/>
</dbReference>
<dbReference type="CDD" id="cd00086">
    <property type="entry name" value="homeodomain"/>
    <property type="match status" value="1"/>
</dbReference>
<dbReference type="Gene3D" id="1.10.10.60">
    <property type="entry name" value="Homeodomain-like"/>
    <property type="match status" value="1"/>
</dbReference>